<evidence type="ECO:0000313" key="3">
    <source>
        <dbReference type="EMBL" id="KIP02751.1"/>
    </source>
</evidence>
<reference evidence="3 4" key="1">
    <citation type="journal article" date="2014" name="PLoS Genet.">
        <title>Analysis of the Phlebiopsis gigantea genome, transcriptome and secretome provides insight into its pioneer colonization strategies of wood.</title>
        <authorList>
            <person name="Hori C."/>
            <person name="Ishida T."/>
            <person name="Igarashi K."/>
            <person name="Samejima M."/>
            <person name="Suzuki H."/>
            <person name="Master E."/>
            <person name="Ferreira P."/>
            <person name="Ruiz-Duenas F.J."/>
            <person name="Held B."/>
            <person name="Canessa P."/>
            <person name="Larrondo L.F."/>
            <person name="Schmoll M."/>
            <person name="Druzhinina I.S."/>
            <person name="Kubicek C.P."/>
            <person name="Gaskell J.A."/>
            <person name="Kersten P."/>
            <person name="St John F."/>
            <person name="Glasner J."/>
            <person name="Sabat G."/>
            <person name="Splinter BonDurant S."/>
            <person name="Syed K."/>
            <person name="Yadav J."/>
            <person name="Mgbeahuruike A.C."/>
            <person name="Kovalchuk A."/>
            <person name="Asiegbu F.O."/>
            <person name="Lackner G."/>
            <person name="Hoffmeister D."/>
            <person name="Rencoret J."/>
            <person name="Gutierrez A."/>
            <person name="Sun H."/>
            <person name="Lindquist E."/>
            <person name="Barry K."/>
            <person name="Riley R."/>
            <person name="Grigoriev I.V."/>
            <person name="Henrissat B."/>
            <person name="Kues U."/>
            <person name="Berka R.M."/>
            <person name="Martinez A.T."/>
            <person name="Covert S.F."/>
            <person name="Blanchette R.A."/>
            <person name="Cullen D."/>
        </authorList>
    </citation>
    <scope>NUCLEOTIDE SEQUENCE [LARGE SCALE GENOMIC DNA]</scope>
    <source>
        <strain evidence="3 4">11061_1 CR5-6</strain>
    </source>
</reference>
<sequence length="298" mass="31751">MLSSTLRSSLTRCARRLSPRRFASTSAESSAKPGLTNSLKTAAFTTSVAVSAYTLGSLYPPEFATYITPRIAPPPPDPDHPSAIAYTEDLENRLQNLPVLADLRNKSDASEWYETRPYMAVPKEQLANSLTGGALRGPGKLTLPPLVRARKDESEAVVITHLGTALCGHEGIVHGGLLATMLDESLGRISLLNLPDKIGVTAKLTLNYRAPTRADQFVVIKTKVDEKAGRKVKVSGTIEDLNGTVLVEASALFVQPRYAKLLNPSKLHARLGAPPDASEPPTEASLAPSPAVAPSKAS</sequence>
<dbReference type="OrthoDB" id="506431at2759"/>
<dbReference type="EMBL" id="KN840655">
    <property type="protein sequence ID" value="KIP02751.1"/>
    <property type="molecule type" value="Genomic_DNA"/>
</dbReference>
<dbReference type="PANTHER" id="PTHR47260">
    <property type="entry name" value="UPF0644 PROTEIN PB2B4.06"/>
    <property type="match status" value="1"/>
</dbReference>
<feature type="domain" description="Thioesterase" evidence="2">
    <location>
        <begin position="171"/>
        <end position="245"/>
    </location>
</feature>
<organism evidence="3 4">
    <name type="scientific">Phlebiopsis gigantea (strain 11061_1 CR5-6)</name>
    <name type="common">White-rot fungus</name>
    <name type="synonym">Peniophora gigantea</name>
    <dbReference type="NCBI Taxonomy" id="745531"/>
    <lineage>
        <taxon>Eukaryota</taxon>
        <taxon>Fungi</taxon>
        <taxon>Dikarya</taxon>
        <taxon>Basidiomycota</taxon>
        <taxon>Agaricomycotina</taxon>
        <taxon>Agaricomycetes</taxon>
        <taxon>Polyporales</taxon>
        <taxon>Phanerochaetaceae</taxon>
        <taxon>Phlebiopsis</taxon>
    </lineage>
</organism>
<evidence type="ECO:0000313" key="4">
    <source>
        <dbReference type="Proteomes" id="UP000053257"/>
    </source>
</evidence>
<dbReference type="Proteomes" id="UP000053257">
    <property type="component" value="Unassembled WGS sequence"/>
</dbReference>
<feature type="region of interest" description="Disordered" evidence="1">
    <location>
        <begin position="269"/>
        <end position="298"/>
    </location>
</feature>
<dbReference type="InterPro" id="IPR052061">
    <property type="entry name" value="PTE-AB_protein"/>
</dbReference>
<dbReference type="InterPro" id="IPR006683">
    <property type="entry name" value="Thioestr_dom"/>
</dbReference>
<accession>A0A0C3RRK9</accession>
<gene>
    <name evidence="3" type="ORF">PHLGIDRAFT_122178</name>
</gene>
<name>A0A0C3RRK9_PHLG1</name>
<dbReference type="AlphaFoldDB" id="A0A0C3RRK9"/>
<dbReference type="SUPFAM" id="SSF54637">
    <property type="entry name" value="Thioesterase/thiol ester dehydrase-isomerase"/>
    <property type="match status" value="1"/>
</dbReference>
<dbReference type="InterPro" id="IPR029069">
    <property type="entry name" value="HotDog_dom_sf"/>
</dbReference>
<dbReference type="CDD" id="cd03443">
    <property type="entry name" value="PaaI_thioesterase"/>
    <property type="match status" value="1"/>
</dbReference>
<evidence type="ECO:0000259" key="2">
    <source>
        <dbReference type="Pfam" id="PF03061"/>
    </source>
</evidence>
<keyword evidence="4" id="KW-1185">Reference proteome</keyword>
<evidence type="ECO:0000256" key="1">
    <source>
        <dbReference type="SAM" id="MobiDB-lite"/>
    </source>
</evidence>
<dbReference type="STRING" id="745531.A0A0C3RRK9"/>
<dbReference type="PANTHER" id="PTHR47260:SF1">
    <property type="entry name" value="UPF0644 PROTEIN PB2B4.06"/>
    <property type="match status" value="1"/>
</dbReference>
<proteinExistence type="predicted"/>
<protein>
    <recommendedName>
        <fullName evidence="2">Thioesterase domain-containing protein</fullName>
    </recommendedName>
</protein>
<dbReference type="Gene3D" id="3.10.129.10">
    <property type="entry name" value="Hotdog Thioesterase"/>
    <property type="match status" value="1"/>
</dbReference>
<dbReference type="HOGENOM" id="CLU_052827_0_0_1"/>
<dbReference type="Pfam" id="PF03061">
    <property type="entry name" value="4HBT"/>
    <property type="match status" value="1"/>
</dbReference>
<feature type="compositionally biased region" description="Low complexity" evidence="1">
    <location>
        <begin position="284"/>
        <end position="298"/>
    </location>
</feature>